<evidence type="ECO:0000256" key="1">
    <source>
        <dbReference type="SAM" id="Phobius"/>
    </source>
</evidence>
<comment type="caution">
    <text evidence="2">The sequence shown here is derived from an EMBL/GenBank/DDBJ whole genome shotgun (WGS) entry which is preliminary data.</text>
</comment>
<accession>A0A6L7DCV8</accession>
<feature type="transmembrane region" description="Helical" evidence="1">
    <location>
        <begin position="7"/>
        <end position="24"/>
    </location>
</feature>
<reference evidence="2 3" key="1">
    <citation type="submission" date="2019-12" db="EMBL/GenBank/DDBJ databases">
        <title>Multi-Generational Helicobacter saguini Isolates.</title>
        <authorList>
            <person name="Mannion A."/>
            <person name="Shen Z."/>
            <person name="Fox J.G."/>
        </authorList>
    </citation>
    <scope>NUCLEOTIDE SEQUENCE [LARGE SCALE GENOMIC DNA]</scope>
    <source>
        <strain evidence="3">16-048 (F4)</strain>
    </source>
</reference>
<proteinExistence type="predicted"/>
<keyword evidence="1" id="KW-0812">Transmembrane</keyword>
<protein>
    <submittedName>
        <fullName evidence="2">Uncharacterized protein</fullName>
    </submittedName>
</protein>
<sequence length="66" mass="7240">MRILQGIDYACVAFILDVAVFDYLDISLLLYERGLEACGGGNDFVKAVCFGGWYAFVWVAVVIRGG</sequence>
<dbReference type="RefSeq" id="WP_160659329.1">
    <property type="nucleotide sequence ID" value="NZ_QBIU01000001.1"/>
</dbReference>
<keyword evidence="1" id="KW-0472">Membrane</keyword>
<evidence type="ECO:0000313" key="3">
    <source>
        <dbReference type="Proteomes" id="UP000477070"/>
    </source>
</evidence>
<keyword evidence="1" id="KW-1133">Transmembrane helix</keyword>
<evidence type="ECO:0000313" key="2">
    <source>
        <dbReference type="EMBL" id="MWV69699.1"/>
    </source>
</evidence>
<feature type="transmembrane region" description="Helical" evidence="1">
    <location>
        <begin position="44"/>
        <end position="63"/>
    </location>
</feature>
<dbReference type="EMBL" id="QBIU01000001">
    <property type="protein sequence ID" value="MWV69699.1"/>
    <property type="molecule type" value="Genomic_DNA"/>
</dbReference>
<organism evidence="2 3">
    <name type="scientific">Helicobacter saguini</name>
    <dbReference type="NCBI Taxonomy" id="1548018"/>
    <lineage>
        <taxon>Bacteria</taxon>
        <taxon>Pseudomonadati</taxon>
        <taxon>Campylobacterota</taxon>
        <taxon>Epsilonproteobacteria</taxon>
        <taxon>Campylobacterales</taxon>
        <taxon>Helicobacteraceae</taxon>
        <taxon>Helicobacter</taxon>
    </lineage>
</organism>
<dbReference type="Proteomes" id="UP000477070">
    <property type="component" value="Unassembled WGS sequence"/>
</dbReference>
<dbReference type="AlphaFoldDB" id="A0A6L7DCV8"/>
<name>A0A6L7DCV8_9HELI</name>
<gene>
    <name evidence="2" type="ORF">DCO61_06740</name>
</gene>